<sequence>METRTNETRINATASAVSANATSVAGRLRAVAAHSGTAQLRSETGRLVKALASRLNVTTSAGHEALAEYSLLLAAVEGTVSEISADPTGANATSASSDDATASAVPRGFHLLDTAGGEIGVTPLIH</sequence>
<evidence type="ECO:0000313" key="1">
    <source>
        <dbReference type="EMBL" id="CAD9092335.1"/>
    </source>
</evidence>
<accession>A0A7S1L2T8</accession>
<proteinExistence type="predicted"/>
<organism evidence="1">
    <name type="scientific">Neobodo designis</name>
    <name type="common">Flagellated protozoan</name>
    <name type="synonym">Bodo designis</name>
    <dbReference type="NCBI Taxonomy" id="312471"/>
    <lineage>
        <taxon>Eukaryota</taxon>
        <taxon>Discoba</taxon>
        <taxon>Euglenozoa</taxon>
        <taxon>Kinetoplastea</taxon>
        <taxon>Metakinetoplastina</taxon>
        <taxon>Neobodonida</taxon>
        <taxon>Neobodo</taxon>
    </lineage>
</organism>
<protein>
    <submittedName>
        <fullName evidence="1">Uncharacterized protein</fullName>
    </submittedName>
</protein>
<reference evidence="1" key="1">
    <citation type="submission" date="2021-01" db="EMBL/GenBank/DDBJ databases">
        <authorList>
            <person name="Corre E."/>
            <person name="Pelletier E."/>
            <person name="Niang G."/>
            <person name="Scheremetjew M."/>
            <person name="Finn R."/>
            <person name="Kale V."/>
            <person name="Holt S."/>
            <person name="Cochrane G."/>
            <person name="Meng A."/>
            <person name="Brown T."/>
            <person name="Cohen L."/>
        </authorList>
    </citation>
    <scope>NUCLEOTIDE SEQUENCE</scope>
    <source>
        <strain evidence="1">CCAP 1951/1</strain>
    </source>
</reference>
<dbReference type="AlphaFoldDB" id="A0A7S1L2T8"/>
<dbReference type="EMBL" id="HBGF01003622">
    <property type="protein sequence ID" value="CAD9092335.1"/>
    <property type="molecule type" value="Transcribed_RNA"/>
</dbReference>
<gene>
    <name evidence="1" type="ORF">NDES1114_LOCUS2506</name>
</gene>
<name>A0A7S1L2T8_NEODS</name>